<gene>
    <name evidence="6" type="ORF">ACFQFQ_29810</name>
</gene>
<dbReference type="InterPro" id="IPR036249">
    <property type="entry name" value="Thioredoxin-like_sf"/>
</dbReference>
<name>A0ABW2BAU0_9RHOB</name>
<dbReference type="CDD" id="cd00570">
    <property type="entry name" value="GST_N_family"/>
    <property type="match status" value="1"/>
</dbReference>
<organism evidence="6 7">
    <name type="scientific">Sulfitobacter porphyrae</name>
    <dbReference type="NCBI Taxonomy" id="1246864"/>
    <lineage>
        <taxon>Bacteria</taxon>
        <taxon>Pseudomonadati</taxon>
        <taxon>Pseudomonadota</taxon>
        <taxon>Alphaproteobacteria</taxon>
        <taxon>Rhodobacterales</taxon>
        <taxon>Roseobacteraceae</taxon>
        <taxon>Sulfitobacter</taxon>
    </lineage>
</organism>
<dbReference type="SUPFAM" id="SSF47616">
    <property type="entry name" value="GST C-terminal domain-like"/>
    <property type="match status" value="1"/>
</dbReference>
<dbReference type="Proteomes" id="UP001596353">
    <property type="component" value="Unassembled WGS sequence"/>
</dbReference>
<evidence type="ECO:0000313" key="6">
    <source>
        <dbReference type="EMBL" id="MFC6762835.1"/>
    </source>
</evidence>
<dbReference type="Pfam" id="PF13410">
    <property type="entry name" value="GST_C_2"/>
    <property type="match status" value="1"/>
</dbReference>
<protein>
    <recommendedName>
        <fullName evidence="1">glutathione transferase</fullName>
        <ecNumber evidence="1">2.5.1.18</ecNumber>
    </recommendedName>
</protein>
<proteinExistence type="predicted"/>
<evidence type="ECO:0000256" key="3">
    <source>
        <dbReference type="ARBA" id="ARBA00047960"/>
    </source>
</evidence>
<dbReference type="SFLD" id="SFLDG00358">
    <property type="entry name" value="Main_(cytGST)"/>
    <property type="match status" value="1"/>
</dbReference>
<dbReference type="InterPro" id="IPR010987">
    <property type="entry name" value="Glutathione-S-Trfase_C-like"/>
</dbReference>
<comment type="catalytic activity">
    <reaction evidence="3">
        <text>RX + glutathione = an S-substituted glutathione + a halide anion + H(+)</text>
        <dbReference type="Rhea" id="RHEA:16437"/>
        <dbReference type="ChEBI" id="CHEBI:15378"/>
        <dbReference type="ChEBI" id="CHEBI:16042"/>
        <dbReference type="ChEBI" id="CHEBI:17792"/>
        <dbReference type="ChEBI" id="CHEBI:57925"/>
        <dbReference type="ChEBI" id="CHEBI:90779"/>
        <dbReference type="EC" id="2.5.1.18"/>
    </reaction>
</comment>
<dbReference type="PROSITE" id="PS50405">
    <property type="entry name" value="GST_CTER"/>
    <property type="match status" value="1"/>
</dbReference>
<dbReference type="EC" id="2.5.1.18" evidence="1"/>
<keyword evidence="7" id="KW-1185">Reference proteome</keyword>
<reference evidence="7" key="1">
    <citation type="journal article" date="2019" name="Int. J. Syst. Evol. Microbiol.">
        <title>The Global Catalogue of Microorganisms (GCM) 10K type strain sequencing project: providing services to taxonomists for standard genome sequencing and annotation.</title>
        <authorList>
            <consortium name="The Broad Institute Genomics Platform"/>
            <consortium name="The Broad Institute Genome Sequencing Center for Infectious Disease"/>
            <person name="Wu L."/>
            <person name="Ma J."/>
        </authorList>
    </citation>
    <scope>NUCLEOTIDE SEQUENCE [LARGE SCALE GENOMIC DNA]</scope>
    <source>
        <strain evidence="7">CCUG 66188</strain>
    </source>
</reference>
<dbReference type="SUPFAM" id="SSF52833">
    <property type="entry name" value="Thioredoxin-like"/>
    <property type="match status" value="1"/>
</dbReference>
<dbReference type="InterPro" id="IPR004045">
    <property type="entry name" value="Glutathione_S-Trfase_N"/>
</dbReference>
<dbReference type="Pfam" id="PF13409">
    <property type="entry name" value="GST_N_2"/>
    <property type="match status" value="1"/>
</dbReference>
<dbReference type="CDD" id="cd00299">
    <property type="entry name" value="GST_C_family"/>
    <property type="match status" value="1"/>
</dbReference>
<dbReference type="EMBL" id="JBHSWG010000006">
    <property type="protein sequence ID" value="MFC6762835.1"/>
    <property type="molecule type" value="Genomic_DNA"/>
</dbReference>
<dbReference type="InterPro" id="IPR036282">
    <property type="entry name" value="Glutathione-S-Trfase_C_sf"/>
</dbReference>
<comment type="caution">
    <text evidence="6">The sequence shown here is derived from an EMBL/GenBank/DDBJ whole genome shotgun (WGS) entry which is preliminary data.</text>
</comment>
<dbReference type="InterPro" id="IPR040079">
    <property type="entry name" value="Glutathione_S-Trfase"/>
</dbReference>
<dbReference type="SFLD" id="SFLDG01152">
    <property type="entry name" value="Main.3:_Omega-_and_Tau-like"/>
    <property type="match status" value="1"/>
</dbReference>
<evidence type="ECO:0000313" key="7">
    <source>
        <dbReference type="Proteomes" id="UP001596353"/>
    </source>
</evidence>
<dbReference type="PROSITE" id="PS50404">
    <property type="entry name" value="GST_NTER"/>
    <property type="match status" value="1"/>
</dbReference>
<keyword evidence="2" id="KW-0808">Transferase</keyword>
<sequence length="230" mass="25550">MTHPITFISHALCPYVQRIAIALNEKGVTSERVTIDLANKPDWFLAISPLGRTPVLTVGNATLFESAAILEYLEETQPGPLHPADPAERARHRAWIGFGSECLNDITGFYTAPDLGTLERKAAALHVRFRVMEGQLDPGLWFAGARFSLVDAVFAPVFRYFDTFDRIGDFGVFDSLDGIAAWRRSLAGRPSVRNAVTAEYDELLFDFLCRQGGALSQMIEHSRTTFRQSA</sequence>
<accession>A0ABW2BAU0</accession>
<evidence type="ECO:0000259" key="4">
    <source>
        <dbReference type="PROSITE" id="PS50404"/>
    </source>
</evidence>
<dbReference type="InterPro" id="IPR050983">
    <property type="entry name" value="GST_Omega/HSP26"/>
</dbReference>
<evidence type="ECO:0000256" key="1">
    <source>
        <dbReference type="ARBA" id="ARBA00012452"/>
    </source>
</evidence>
<feature type="domain" description="GST C-terminal" evidence="5">
    <location>
        <begin position="85"/>
        <end position="207"/>
    </location>
</feature>
<evidence type="ECO:0000259" key="5">
    <source>
        <dbReference type="PROSITE" id="PS50405"/>
    </source>
</evidence>
<dbReference type="PANTHER" id="PTHR43968">
    <property type="match status" value="1"/>
</dbReference>
<dbReference type="PANTHER" id="PTHR43968:SF6">
    <property type="entry name" value="GLUTATHIONE S-TRANSFERASE OMEGA"/>
    <property type="match status" value="1"/>
</dbReference>
<feature type="domain" description="GST N-terminal" evidence="4">
    <location>
        <begin position="3"/>
        <end position="81"/>
    </location>
</feature>
<dbReference type="InterPro" id="IPR045073">
    <property type="entry name" value="Omega/Tau-like"/>
</dbReference>
<evidence type="ECO:0000256" key="2">
    <source>
        <dbReference type="ARBA" id="ARBA00022679"/>
    </source>
</evidence>
<dbReference type="SFLD" id="SFLDS00019">
    <property type="entry name" value="Glutathione_Transferase_(cytos"/>
    <property type="match status" value="1"/>
</dbReference>
<dbReference type="Gene3D" id="1.20.1050.10">
    <property type="match status" value="1"/>
</dbReference>
<dbReference type="Gene3D" id="3.40.30.10">
    <property type="entry name" value="Glutaredoxin"/>
    <property type="match status" value="1"/>
</dbReference>